<reference evidence="1 2" key="1">
    <citation type="journal article" date="2014" name="BMC Genomics">
        <title>Oil accumulation mechanisms of the oleaginous microalga Chlorella protothecoides revealed through its genome, transcriptomes, and proteomes.</title>
        <authorList>
            <person name="Gao C."/>
            <person name="Wang Y."/>
            <person name="Shen Y."/>
            <person name="Yan D."/>
            <person name="He X."/>
            <person name="Dai J."/>
            <person name="Wu Q."/>
        </authorList>
    </citation>
    <scope>NUCLEOTIDE SEQUENCE [LARGE SCALE GENOMIC DNA]</scope>
    <source>
        <strain evidence="1 2">0710</strain>
    </source>
</reference>
<dbReference type="InterPro" id="IPR036291">
    <property type="entry name" value="NAD(P)-bd_dom_sf"/>
</dbReference>
<dbReference type="GO" id="GO:0008654">
    <property type="term" value="P:phospholipid biosynthetic process"/>
    <property type="evidence" value="ECO:0007669"/>
    <property type="project" value="InterPro"/>
</dbReference>
<proteinExistence type="predicted"/>
<dbReference type="eggNOG" id="KOG0693">
    <property type="taxonomic scope" value="Eukaryota"/>
</dbReference>
<dbReference type="RefSeq" id="XP_011399561.1">
    <property type="nucleotide sequence ID" value="XM_011401259.1"/>
</dbReference>
<protein>
    <submittedName>
        <fullName evidence="1">Inositol-3-phosphate synthase isozyme 1</fullName>
    </submittedName>
</protein>
<dbReference type="OrthoDB" id="2887at2759"/>
<dbReference type="KEGG" id="apro:F751_2210"/>
<dbReference type="STRING" id="3075.A0A087SLL9"/>
<dbReference type="EMBL" id="KL662129">
    <property type="protein sequence ID" value="KFM26623.1"/>
    <property type="molecule type" value="Genomic_DNA"/>
</dbReference>
<dbReference type="Gene3D" id="3.40.50.720">
    <property type="entry name" value="NAD(P)-binding Rossmann-like Domain"/>
    <property type="match status" value="1"/>
</dbReference>
<dbReference type="GeneID" id="23613601"/>
<sequence>MVLVKDFKVVSPNVEYSEDAITSNYDYQTTEVKMTADGAWELHPKTVAYKFKTDRRVPKLGVMLVGLGGNNGTTVTAGILANKQ</sequence>
<accession>A0A087SLL9</accession>
<gene>
    <name evidence="1" type="ORF">F751_2210</name>
</gene>
<dbReference type="PANTHER" id="PTHR11510">
    <property type="entry name" value="MYO-INOSITOL-1 PHOSPHATE SYNTHASE"/>
    <property type="match status" value="1"/>
</dbReference>
<dbReference type="Pfam" id="PF07994">
    <property type="entry name" value="NAD_binding_5"/>
    <property type="match status" value="1"/>
</dbReference>
<dbReference type="SUPFAM" id="SSF51735">
    <property type="entry name" value="NAD(P)-binding Rossmann-fold domains"/>
    <property type="match status" value="1"/>
</dbReference>
<dbReference type="AlphaFoldDB" id="A0A087SLL9"/>
<evidence type="ECO:0000313" key="2">
    <source>
        <dbReference type="Proteomes" id="UP000028924"/>
    </source>
</evidence>
<dbReference type="Proteomes" id="UP000028924">
    <property type="component" value="Unassembled WGS sequence"/>
</dbReference>
<organism evidence="1 2">
    <name type="scientific">Auxenochlorella protothecoides</name>
    <name type="common">Green microalga</name>
    <name type="synonym">Chlorella protothecoides</name>
    <dbReference type="NCBI Taxonomy" id="3075"/>
    <lineage>
        <taxon>Eukaryota</taxon>
        <taxon>Viridiplantae</taxon>
        <taxon>Chlorophyta</taxon>
        <taxon>core chlorophytes</taxon>
        <taxon>Trebouxiophyceae</taxon>
        <taxon>Chlorellales</taxon>
        <taxon>Chlorellaceae</taxon>
        <taxon>Auxenochlorella</taxon>
    </lineage>
</organism>
<dbReference type="GO" id="GO:0006021">
    <property type="term" value="P:inositol biosynthetic process"/>
    <property type="evidence" value="ECO:0007669"/>
    <property type="project" value="InterPro"/>
</dbReference>
<name>A0A087SLL9_AUXPR</name>
<dbReference type="GO" id="GO:0004512">
    <property type="term" value="F:inositol-3-phosphate synthase activity"/>
    <property type="evidence" value="ECO:0007669"/>
    <property type="project" value="InterPro"/>
</dbReference>
<keyword evidence="2" id="KW-1185">Reference proteome</keyword>
<dbReference type="InterPro" id="IPR002587">
    <property type="entry name" value="Myo-inos-1-P_Synthase"/>
</dbReference>
<evidence type="ECO:0000313" key="1">
    <source>
        <dbReference type="EMBL" id="KFM26623.1"/>
    </source>
</evidence>